<evidence type="ECO:0000313" key="1">
    <source>
        <dbReference type="EMBL" id="VDD22586.1"/>
    </source>
</evidence>
<protein>
    <submittedName>
        <fullName evidence="1">Uncharacterized protein</fullName>
    </submittedName>
</protein>
<sequence>MVRREHYPLCVARSSTFKFPSGFVFPQNQAAVCSVRFRAVILDRCIKSLRGELQRLLLHLVQARSAIFPPLEHWSKILGHLLRHERTTAALLRSVPEIHSSSSLQASPLRSFTATKPPWRQCLHLRRLLRHGISRPSQLRSPSCSALVRLVVASPSSELCSRFHEEKARTQQWCISSYLRIWSFVFR</sequence>
<name>A0A3P6D4M5_BRAOL</name>
<dbReference type="AlphaFoldDB" id="A0A3P6D4M5"/>
<organism evidence="1">
    <name type="scientific">Brassica oleracea</name>
    <name type="common">Wild cabbage</name>
    <dbReference type="NCBI Taxonomy" id="3712"/>
    <lineage>
        <taxon>Eukaryota</taxon>
        <taxon>Viridiplantae</taxon>
        <taxon>Streptophyta</taxon>
        <taxon>Embryophyta</taxon>
        <taxon>Tracheophyta</taxon>
        <taxon>Spermatophyta</taxon>
        <taxon>Magnoliopsida</taxon>
        <taxon>eudicotyledons</taxon>
        <taxon>Gunneridae</taxon>
        <taxon>Pentapetalae</taxon>
        <taxon>rosids</taxon>
        <taxon>malvids</taxon>
        <taxon>Brassicales</taxon>
        <taxon>Brassicaceae</taxon>
        <taxon>Brassiceae</taxon>
        <taxon>Brassica</taxon>
    </lineage>
</organism>
<accession>A0A3P6D4M5</accession>
<proteinExistence type="predicted"/>
<gene>
    <name evidence="1" type="ORF">BOLC2T08764H</name>
</gene>
<dbReference type="EMBL" id="LR031874">
    <property type="protein sequence ID" value="VDD22586.1"/>
    <property type="molecule type" value="Genomic_DNA"/>
</dbReference>
<reference evidence="1" key="1">
    <citation type="submission" date="2018-11" db="EMBL/GenBank/DDBJ databases">
        <authorList>
            <consortium name="Genoscope - CEA"/>
            <person name="William W."/>
        </authorList>
    </citation>
    <scope>NUCLEOTIDE SEQUENCE</scope>
</reference>